<dbReference type="SUPFAM" id="SSF53448">
    <property type="entry name" value="Nucleotide-diphospho-sugar transferases"/>
    <property type="match status" value="1"/>
</dbReference>
<dbReference type="Proteomes" id="UP000191135">
    <property type="component" value="Chromosome"/>
</dbReference>
<organism evidence="3 4">
    <name type="scientific">Martelella mediterranea DSM 17316</name>
    <dbReference type="NCBI Taxonomy" id="1122214"/>
    <lineage>
        <taxon>Bacteria</taxon>
        <taxon>Pseudomonadati</taxon>
        <taxon>Pseudomonadota</taxon>
        <taxon>Alphaproteobacteria</taxon>
        <taxon>Hyphomicrobiales</taxon>
        <taxon>Aurantimonadaceae</taxon>
        <taxon>Martelella</taxon>
    </lineage>
</organism>
<dbReference type="AlphaFoldDB" id="A0A1U9Z3H9"/>
<proteinExistence type="predicted"/>
<dbReference type="OrthoDB" id="9779263at2"/>
<feature type="domain" description="MobA-like NTP transferase" evidence="2">
    <location>
        <begin position="5"/>
        <end position="160"/>
    </location>
</feature>
<name>A0A1U9Z3H9_9HYPH</name>
<evidence type="ECO:0000313" key="3">
    <source>
        <dbReference type="EMBL" id="AQZ52224.1"/>
    </source>
</evidence>
<evidence type="ECO:0000259" key="2">
    <source>
        <dbReference type="Pfam" id="PF12804"/>
    </source>
</evidence>
<dbReference type="InterPro" id="IPR029044">
    <property type="entry name" value="Nucleotide-diphossugar_trans"/>
</dbReference>
<keyword evidence="1" id="KW-0460">Magnesium</keyword>
<dbReference type="STRING" id="1122214.Mame_02901"/>
<dbReference type="Gene3D" id="3.90.550.10">
    <property type="entry name" value="Spore Coat Polysaccharide Biosynthesis Protein SpsA, Chain A"/>
    <property type="match status" value="1"/>
</dbReference>
<dbReference type="GO" id="GO:0016779">
    <property type="term" value="F:nucleotidyltransferase activity"/>
    <property type="evidence" value="ECO:0007669"/>
    <property type="project" value="UniProtKB-ARBA"/>
</dbReference>
<evidence type="ECO:0000256" key="1">
    <source>
        <dbReference type="ARBA" id="ARBA00022842"/>
    </source>
</evidence>
<dbReference type="PANTHER" id="PTHR43777:SF1">
    <property type="entry name" value="MOLYBDENUM COFACTOR CYTIDYLYLTRANSFERASE"/>
    <property type="match status" value="1"/>
</dbReference>
<dbReference type="CDD" id="cd04182">
    <property type="entry name" value="GT_2_like_f"/>
    <property type="match status" value="1"/>
</dbReference>
<dbReference type="KEGG" id="mmed:Mame_02901"/>
<dbReference type="InterPro" id="IPR025877">
    <property type="entry name" value="MobA-like_NTP_Trfase"/>
</dbReference>
<keyword evidence="4" id="KW-1185">Reference proteome</keyword>
<reference evidence="3 4" key="1">
    <citation type="submission" date="2017-03" db="EMBL/GenBank/DDBJ databases">
        <title>Foreign affairs: Plasmid Transfer between Roseobacters and Rhizobia.</title>
        <authorList>
            <person name="Bartling P."/>
            <person name="Bunk B."/>
            <person name="Overmann J."/>
            <person name="Brinkmann H."/>
            <person name="Petersen J."/>
        </authorList>
    </citation>
    <scope>NUCLEOTIDE SEQUENCE [LARGE SCALE GENOMIC DNA]</scope>
    <source>
        <strain evidence="3 4">MACL11</strain>
    </source>
</reference>
<dbReference type="Pfam" id="PF12804">
    <property type="entry name" value="NTP_transf_3"/>
    <property type="match status" value="1"/>
</dbReference>
<sequence>MTTAALLLAAGASRRFGAADKLLTPLSGRPLVEHAALALAALPLTHRIGVVSNPEVGLILARCGFELATISPGRPLSSSIRSGMRVVQKRRTKSVLVALGDMPFVTTEDFARLIADTRDSIRCAVCEGIAMPPAVFPARYYDRLMQLSKDKGASALISNLPEENRIEFPQSRIRDIDRPSDLAFASS</sequence>
<protein>
    <submittedName>
        <fullName evidence="3">Molybdopterin-guanine dinucleotide biosynthesis protein MobA</fullName>
    </submittedName>
</protein>
<accession>A0A1U9Z3H9</accession>
<dbReference type="PANTHER" id="PTHR43777">
    <property type="entry name" value="MOLYBDENUM COFACTOR CYTIDYLYLTRANSFERASE"/>
    <property type="match status" value="1"/>
</dbReference>
<dbReference type="RefSeq" id="WP_157624488.1">
    <property type="nucleotide sequence ID" value="NZ_AQWH01000002.1"/>
</dbReference>
<gene>
    <name evidence="3" type="ORF">Mame_02901</name>
</gene>
<dbReference type="EMBL" id="CP020330">
    <property type="protein sequence ID" value="AQZ52224.1"/>
    <property type="molecule type" value="Genomic_DNA"/>
</dbReference>
<evidence type="ECO:0000313" key="4">
    <source>
        <dbReference type="Proteomes" id="UP000191135"/>
    </source>
</evidence>